<evidence type="ECO:0000259" key="2">
    <source>
        <dbReference type="PROSITE" id="PS50234"/>
    </source>
</evidence>
<dbReference type="STRING" id="56110.Oscil6304_0352"/>
<dbReference type="EMBL" id="CP003607">
    <property type="protein sequence ID" value="AFY80103.1"/>
    <property type="molecule type" value="Genomic_DNA"/>
</dbReference>
<dbReference type="InterPro" id="IPR051266">
    <property type="entry name" value="CLCR"/>
</dbReference>
<dbReference type="PANTHER" id="PTHR10579">
    <property type="entry name" value="CALCIUM-ACTIVATED CHLORIDE CHANNEL REGULATOR"/>
    <property type="match status" value="1"/>
</dbReference>
<dbReference type="AlphaFoldDB" id="K9TCE8"/>
<dbReference type="KEGG" id="oac:Oscil6304_0352"/>
<feature type="domain" description="VWFA" evidence="2">
    <location>
        <begin position="39"/>
        <end position="217"/>
    </location>
</feature>
<dbReference type="SMART" id="SM00327">
    <property type="entry name" value="VWA"/>
    <property type="match status" value="1"/>
</dbReference>
<dbReference type="OrthoDB" id="9805121at2"/>
<organism evidence="3 4">
    <name type="scientific">Oscillatoria acuminata PCC 6304</name>
    <dbReference type="NCBI Taxonomy" id="56110"/>
    <lineage>
        <taxon>Bacteria</taxon>
        <taxon>Bacillati</taxon>
        <taxon>Cyanobacteriota</taxon>
        <taxon>Cyanophyceae</taxon>
        <taxon>Oscillatoriophycideae</taxon>
        <taxon>Oscillatoriales</taxon>
        <taxon>Oscillatoriaceae</taxon>
        <taxon>Oscillatoria</taxon>
    </lineage>
</organism>
<sequence length="405" mass="44539">MLNLELAWNKPAKTWNQSTDHVLRVQIRPQSNTVGLPLRMAIALDTSSSMQGEKLTAAKETCRSVVAQLRKIDRLELASFSTQIQPLLKSLAGGSEALDAANTAITKLQASGVTRTDMALEWIQKTLPEEKGVVRVGILITDGHATTSQGAILSDVTALLDKAAELSKSGILIYPVGLGNASNFNNVFLIDLGNRGQGEFIYAETPSELQPKLRERLTASQAIAIEDAQIQFTPKSEVTLKAFCRFRPDYLPLEETAKGKLNIGVIRTDTPTDILVKVEIPKLGVGEPLGSRELLKVELTATNLSKVSGKASILYTKSATEAEQLNNDVDNNRKLWEIKENMNSLIRENDPKRTRQLLDRLEIDTLQDGLSELAEQVAQLKTDLEKTGKVDEGRKTRAWESVQKS</sequence>
<dbReference type="InterPro" id="IPR036465">
    <property type="entry name" value="vWFA_dom_sf"/>
</dbReference>
<dbReference type="PROSITE" id="PS50234">
    <property type="entry name" value="VWFA"/>
    <property type="match status" value="1"/>
</dbReference>
<proteinExistence type="predicted"/>
<name>K9TCE8_9CYAN</name>
<dbReference type="Gene3D" id="3.40.50.410">
    <property type="entry name" value="von Willebrand factor, type A domain"/>
    <property type="match status" value="1"/>
</dbReference>
<dbReference type="Proteomes" id="UP000010367">
    <property type="component" value="Chromosome"/>
</dbReference>
<keyword evidence="4" id="KW-1185">Reference proteome</keyword>
<accession>K9TCE8</accession>
<dbReference type="PANTHER" id="PTHR10579:SF43">
    <property type="entry name" value="ZINC FINGER (C3HC4-TYPE RING FINGER) FAMILY PROTEIN"/>
    <property type="match status" value="1"/>
</dbReference>
<dbReference type="eggNOG" id="COG2304">
    <property type="taxonomic scope" value="Bacteria"/>
</dbReference>
<gene>
    <name evidence="3" type="ORF">Oscil6304_0352</name>
</gene>
<dbReference type="SUPFAM" id="SSF53300">
    <property type="entry name" value="vWA-like"/>
    <property type="match status" value="1"/>
</dbReference>
<evidence type="ECO:0000313" key="4">
    <source>
        <dbReference type="Proteomes" id="UP000010367"/>
    </source>
</evidence>
<evidence type="ECO:0000313" key="3">
    <source>
        <dbReference type="EMBL" id="AFY80103.1"/>
    </source>
</evidence>
<dbReference type="HOGENOM" id="CLU_679421_0_0_3"/>
<reference evidence="3 4" key="1">
    <citation type="submission" date="2012-06" db="EMBL/GenBank/DDBJ databases">
        <title>Finished chromosome of genome of Oscillatoria acuminata PCC 6304.</title>
        <authorList>
            <consortium name="US DOE Joint Genome Institute"/>
            <person name="Gugger M."/>
            <person name="Coursin T."/>
            <person name="Rippka R."/>
            <person name="Tandeau De Marsac N."/>
            <person name="Huntemann M."/>
            <person name="Wei C.-L."/>
            <person name="Han J."/>
            <person name="Detter J.C."/>
            <person name="Han C."/>
            <person name="Tapia R."/>
            <person name="Davenport K."/>
            <person name="Daligault H."/>
            <person name="Erkkila T."/>
            <person name="Gu W."/>
            <person name="Munk A.C.C."/>
            <person name="Teshima H."/>
            <person name="Xu Y."/>
            <person name="Chain P."/>
            <person name="Chen A."/>
            <person name="Krypides N."/>
            <person name="Mavromatis K."/>
            <person name="Markowitz V."/>
            <person name="Szeto E."/>
            <person name="Ivanova N."/>
            <person name="Mikhailova N."/>
            <person name="Ovchinnikova G."/>
            <person name="Pagani I."/>
            <person name="Pati A."/>
            <person name="Goodwin L."/>
            <person name="Peters L."/>
            <person name="Pitluck S."/>
            <person name="Woyke T."/>
            <person name="Kerfeld C."/>
        </authorList>
    </citation>
    <scope>NUCLEOTIDE SEQUENCE [LARGE SCALE GENOMIC DNA]</scope>
    <source>
        <strain evidence="3 4">PCC 6304</strain>
    </source>
</reference>
<dbReference type="InterPro" id="IPR002035">
    <property type="entry name" value="VWF_A"/>
</dbReference>
<feature type="region of interest" description="Disordered" evidence="1">
    <location>
        <begin position="384"/>
        <end position="405"/>
    </location>
</feature>
<protein>
    <submittedName>
        <fullName evidence="3">Uncharacterized protein containing a von Willebrand factor type A (VWA) domain</fullName>
    </submittedName>
</protein>
<feature type="compositionally biased region" description="Basic and acidic residues" evidence="1">
    <location>
        <begin position="384"/>
        <end position="398"/>
    </location>
</feature>
<evidence type="ECO:0000256" key="1">
    <source>
        <dbReference type="SAM" id="MobiDB-lite"/>
    </source>
</evidence>
<dbReference type="InParanoid" id="K9TCE8"/>
<dbReference type="Pfam" id="PF00092">
    <property type="entry name" value="VWA"/>
    <property type="match status" value="1"/>
</dbReference>
<dbReference type="RefSeq" id="WP_015146753.1">
    <property type="nucleotide sequence ID" value="NC_019693.1"/>
</dbReference>